<organism evidence="3 4">
    <name type="scientific">Holdemania filiformis</name>
    <dbReference type="NCBI Taxonomy" id="61171"/>
    <lineage>
        <taxon>Bacteria</taxon>
        <taxon>Bacillati</taxon>
        <taxon>Bacillota</taxon>
        <taxon>Erysipelotrichia</taxon>
        <taxon>Erysipelotrichales</taxon>
        <taxon>Erysipelotrichaceae</taxon>
        <taxon>Holdemania</taxon>
    </lineage>
</organism>
<keyword evidence="4" id="KW-1185">Reference proteome</keyword>
<reference evidence="3 4" key="1">
    <citation type="submission" date="2018-08" db="EMBL/GenBank/DDBJ databases">
        <title>A genome reference for cultivated species of the human gut microbiota.</title>
        <authorList>
            <person name="Zou Y."/>
            <person name="Xue W."/>
            <person name="Luo G."/>
        </authorList>
    </citation>
    <scope>NUCLEOTIDE SEQUENCE [LARGE SCALE GENOMIC DNA]</scope>
    <source>
        <strain evidence="3 4">AF24-29</strain>
    </source>
</reference>
<evidence type="ECO:0000256" key="1">
    <source>
        <dbReference type="HAMAP-Rule" id="MF_00707"/>
    </source>
</evidence>
<dbReference type="CDD" id="cd04888">
    <property type="entry name" value="ACT_PheB-BS"/>
    <property type="match status" value="1"/>
</dbReference>
<dbReference type="SUPFAM" id="SSF55021">
    <property type="entry name" value="ACT-like"/>
    <property type="match status" value="1"/>
</dbReference>
<dbReference type="AlphaFoldDB" id="A0A412G715"/>
<proteinExistence type="inferred from homology"/>
<dbReference type="InterPro" id="IPR008310">
    <property type="entry name" value="UPF0735_ACT_dom-cont"/>
</dbReference>
<feature type="domain" description="ACT" evidence="2">
    <location>
        <begin position="69"/>
        <end position="144"/>
    </location>
</feature>
<dbReference type="PROSITE" id="PS51671">
    <property type="entry name" value="ACT"/>
    <property type="match status" value="1"/>
</dbReference>
<evidence type="ECO:0000259" key="2">
    <source>
        <dbReference type="PROSITE" id="PS51671"/>
    </source>
</evidence>
<sequence length="145" mass="16273">MSEQYLIVNTKILPDFYAKVVEARDLVEQHKVKGVSEAVQRVGISRSTYYKYKDSIFSFSENARGRKAVLSMILTHQQGVLSEVLNELAAQHTSVLTINQSIPIHDHASVSLSLDISDLDCSIDEVLRSLKEKKGVTNVRLIDLE</sequence>
<dbReference type="GeneID" id="83014165"/>
<dbReference type="RefSeq" id="WP_006060701.1">
    <property type="nucleotide sequence ID" value="NZ_CABJCV010000001.1"/>
</dbReference>
<dbReference type="PIRSF" id="PIRSF025624">
    <property type="entry name" value="ACT_PheB"/>
    <property type="match status" value="1"/>
</dbReference>
<dbReference type="NCBIfam" id="NF003361">
    <property type="entry name" value="PRK04435.1"/>
    <property type="match status" value="1"/>
</dbReference>
<comment type="caution">
    <text evidence="3">The sequence shown here is derived from an EMBL/GenBank/DDBJ whole genome shotgun (WGS) entry which is preliminary data.</text>
</comment>
<dbReference type="InterPro" id="IPR045865">
    <property type="entry name" value="ACT-like_dom_sf"/>
</dbReference>
<comment type="similarity">
    <text evidence="1">Belongs to the UPF0735 family.</text>
</comment>
<dbReference type="HAMAP" id="MF_00707">
    <property type="entry name" value="UPF0735"/>
    <property type="match status" value="1"/>
</dbReference>
<protein>
    <recommendedName>
        <fullName evidence="1">UPF0735 ACT domain-containing protein DWY25_01915</fullName>
    </recommendedName>
</protein>
<gene>
    <name evidence="3" type="ORF">DWY25_01915</name>
</gene>
<evidence type="ECO:0000313" key="3">
    <source>
        <dbReference type="EMBL" id="RGR77073.1"/>
    </source>
</evidence>
<dbReference type="Proteomes" id="UP000284178">
    <property type="component" value="Unassembled WGS sequence"/>
</dbReference>
<dbReference type="EMBL" id="QRUP01000001">
    <property type="protein sequence ID" value="RGR77073.1"/>
    <property type="molecule type" value="Genomic_DNA"/>
</dbReference>
<accession>A0A412G715</accession>
<dbReference type="InterPro" id="IPR002912">
    <property type="entry name" value="ACT_dom"/>
</dbReference>
<name>A0A412G715_9FIRM</name>
<evidence type="ECO:0000313" key="4">
    <source>
        <dbReference type="Proteomes" id="UP000284178"/>
    </source>
</evidence>